<dbReference type="PANTHER" id="PTHR35813:SF1">
    <property type="entry name" value="INNER MEMBRANE PROTEIN YBAN"/>
    <property type="match status" value="1"/>
</dbReference>
<keyword evidence="1" id="KW-0472">Membrane</keyword>
<dbReference type="RefSeq" id="WP_379090667.1">
    <property type="nucleotide sequence ID" value="NZ_JBHTJO010000001.1"/>
</dbReference>
<evidence type="ECO:0000256" key="1">
    <source>
        <dbReference type="SAM" id="Phobius"/>
    </source>
</evidence>
<comment type="caution">
    <text evidence="2">The sequence shown here is derived from an EMBL/GenBank/DDBJ whole genome shotgun (WGS) entry which is preliminary data.</text>
</comment>
<reference evidence="3" key="1">
    <citation type="journal article" date="2019" name="Int. J. Syst. Evol. Microbiol.">
        <title>The Global Catalogue of Microorganisms (GCM) 10K type strain sequencing project: providing services to taxonomists for standard genome sequencing and annotation.</title>
        <authorList>
            <consortium name="The Broad Institute Genomics Platform"/>
            <consortium name="The Broad Institute Genome Sequencing Center for Infectious Disease"/>
            <person name="Wu L."/>
            <person name="Ma J."/>
        </authorList>
    </citation>
    <scope>NUCLEOTIDE SEQUENCE [LARGE SCALE GENOMIC DNA]</scope>
    <source>
        <strain evidence="3">CCUG 61697</strain>
    </source>
</reference>
<gene>
    <name evidence="2" type="ORF">ACFQ2F_09750</name>
</gene>
<protein>
    <submittedName>
        <fullName evidence="2">YbaN family protein</fullName>
    </submittedName>
</protein>
<evidence type="ECO:0000313" key="3">
    <source>
        <dbReference type="Proteomes" id="UP001597102"/>
    </source>
</evidence>
<keyword evidence="1" id="KW-0812">Transmembrane</keyword>
<dbReference type="PIRSF" id="PIRSF016789">
    <property type="entry name" value="DUF454"/>
    <property type="match status" value="1"/>
</dbReference>
<keyword evidence="3" id="KW-1185">Reference proteome</keyword>
<feature type="transmembrane region" description="Helical" evidence="1">
    <location>
        <begin position="6"/>
        <end position="39"/>
    </location>
</feature>
<name>A0ABW3JD82_9HYPH</name>
<proteinExistence type="predicted"/>
<dbReference type="EMBL" id="JBHTJO010000001">
    <property type="protein sequence ID" value="MFD0987377.1"/>
    <property type="molecule type" value="Genomic_DNA"/>
</dbReference>
<accession>A0ABW3JD82</accession>
<dbReference type="Pfam" id="PF04304">
    <property type="entry name" value="DUF454"/>
    <property type="match status" value="1"/>
</dbReference>
<dbReference type="PANTHER" id="PTHR35813">
    <property type="entry name" value="INNER MEMBRANE PROTEIN YBAN"/>
    <property type="match status" value="1"/>
</dbReference>
<feature type="transmembrane region" description="Helical" evidence="1">
    <location>
        <begin position="97"/>
        <end position="115"/>
    </location>
</feature>
<keyword evidence="1" id="KW-1133">Transmembrane helix</keyword>
<dbReference type="Proteomes" id="UP001597102">
    <property type="component" value="Unassembled WGS sequence"/>
</dbReference>
<sequence length="118" mass="12924">MRRNAFRLLGLIFVGIGAIGVVLPVLPTTPFLIIAAACFTRSSPRLEQWLLDHSHFGPLLRDWRERGAIPRRAKVLAVAGMSAGFAAFYYFSHPGWVLMGSVLVLMGVGAGYVLTRPD</sequence>
<organism evidence="2 3">
    <name type="scientific">Methyloligella solikamskensis</name>
    <dbReference type="NCBI Taxonomy" id="1177756"/>
    <lineage>
        <taxon>Bacteria</taxon>
        <taxon>Pseudomonadati</taxon>
        <taxon>Pseudomonadota</taxon>
        <taxon>Alphaproteobacteria</taxon>
        <taxon>Hyphomicrobiales</taxon>
        <taxon>Hyphomicrobiaceae</taxon>
        <taxon>Methyloligella</taxon>
    </lineage>
</organism>
<dbReference type="InterPro" id="IPR007401">
    <property type="entry name" value="DUF454"/>
</dbReference>
<evidence type="ECO:0000313" key="2">
    <source>
        <dbReference type="EMBL" id="MFD0987377.1"/>
    </source>
</evidence>